<gene>
    <name evidence="2" type="ORF">NA56DRAFT_690067</name>
</gene>
<reference evidence="2 3" key="1">
    <citation type="submission" date="2016-05" db="EMBL/GenBank/DDBJ databases">
        <title>A degradative enzymes factory behind the ericoid mycorrhizal symbiosis.</title>
        <authorList>
            <consortium name="DOE Joint Genome Institute"/>
            <person name="Martino E."/>
            <person name="Morin E."/>
            <person name="Grelet G."/>
            <person name="Kuo A."/>
            <person name="Kohler A."/>
            <person name="Daghino S."/>
            <person name="Barry K."/>
            <person name="Choi C."/>
            <person name="Cichocki N."/>
            <person name="Clum A."/>
            <person name="Copeland A."/>
            <person name="Hainaut M."/>
            <person name="Haridas S."/>
            <person name="Labutti K."/>
            <person name="Lindquist E."/>
            <person name="Lipzen A."/>
            <person name="Khouja H.-R."/>
            <person name="Murat C."/>
            <person name="Ohm R."/>
            <person name="Olson A."/>
            <person name="Spatafora J."/>
            <person name="Veneault-Fourrey C."/>
            <person name="Henrissat B."/>
            <person name="Grigoriev I."/>
            <person name="Martin F."/>
            <person name="Perotto S."/>
        </authorList>
    </citation>
    <scope>NUCLEOTIDE SEQUENCE [LARGE SCALE GENOMIC DNA]</scope>
    <source>
        <strain evidence="2 3">UAMH 7357</strain>
    </source>
</reference>
<name>A0A2J6Q0K4_9HELO</name>
<accession>A0A2J6Q0K4</accession>
<feature type="compositionally biased region" description="Acidic residues" evidence="1">
    <location>
        <begin position="29"/>
        <end position="42"/>
    </location>
</feature>
<feature type="region of interest" description="Disordered" evidence="1">
    <location>
        <begin position="1"/>
        <end position="43"/>
    </location>
</feature>
<dbReference type="GO" id="GO:0032259">
    <property type="term" value="P:methylation"/>
    <property type="evidence" value="ECO:0007669"/>
    <property type="project" value="UniProtKB-KW"/>
</dbReference>
<organism evidence="2 3">
    <name type="scientific">Hyaloscypha hepaticicola</name>
    <dbReference type="NCBI Taxonomy" id="2082293"/>
    <lineage>
        <taxon>Eukaryota</taxon>
        <taxon>Fungi</taxon>
        <taxon>Dikarya</taxon>
        <taxon>Ascomycota</taxon>
        <taxon>Pezizomycotina</taxon>
        <taxon>Leotiomycetes</taxon>
        <taxon>Helotiales</taxon>
        <taxon>Hyaloscyphaceae</taxon>
        <taxon>Hyaloscypha</taxon>
    </lineage>
</organism>
<dbReference type="PANTHER" id="PTHR43591">
    <property type="entry name" value="METHYLTRANSFERASE"/>
    <property type="match status" value="1"/>
</dbReference>
<evidence type="ECO:0000313" key="2">
    <source>
        <dbReference type="EMBL" id="PMD19819.1"/>
    </source>
</evidence>
<evidence type="ECO:0000256" key="1">
    <source>
        <dbReference type="SAM" id="MobiDB-lite"/>
    </source>
</evidence>
<dbReference type="AlphaFoldDB" id="A0A2J6Q0K4"/>
<proteinExistence type="predicted"/>
<dbReference type="STRING" id="1745343.A0A2J6Q0K4"/>
<dbReference type="CDD" id="cd02440">
    <property type="entry name" value="AdoMet_MTases"/>
    <property type="match status" value="1"/>
</dbReference>
<dbReference type="EMBL" id="KZ613487">
    <property type="protein sequence ID" value="PMD19819.1"/>
    <property type="molecule type" value="Genomic_DNA"/>
</dbReference>
<dbReference type="Proteomes" id="UP000235672">
    <property type="component" value="Unassembled WGS sequence"/>
</dbReference>
<protein>
    <submittedName>
        <fullName evidence="2">S-adenosyl-L-methionine-dependent methyltransferase</fullName>
    </submittedName>
</protein>
<dbReference type="Gene3D" id="3.40.50.150">
    <property type="entry name" value="Vaccinia Virus protein VP39"/>
    <property type="match status" value="1"/>
</dbReference>
<dbReference type="OrthoDB" id="2013972at2759"/>
<keyword evidence="2" id="KW-0808">Transferase</keyword>
<dbReference type="Pfam" id="PF13489">
    <property type="entry name" value="Methyltransf_23"/>
    <property type="match status" value="1"/>
</dbReference>
<dbReference type="GO" id="GO:0008168">
    <property type="term" value="F:methyltransferase activity"/>
    <property type="evidence" value="ECO:0007669"/>
    <property type="project" value="UniProtKB-KW"/>
</dbReference>
<evidence type="ECO:0000313" key="3">
    <source>
        <dbReference type="Proteomes" id="UP000235672"/>
    </source>
</evidence>
<dbReference type="PANTHER" id="PTHR43591:SF31">
    <property type="entry name" value="LAEA-LIKE, PUTATIVE (AFU_ORTHOLOGUE AFUA_8G01930)-RELATED"/>
    <property type="match status" value="1"/>
</dbReference>
<sequence length="348" mass="38943">MAQPQGQETAEPHDAAPGPVDPQMLTADINDDDSAIGDEPDLESTASIGSSIYKFRIENGRTYNAYGDRTYMMPNDEIEKDRLDLQHHLFQLTLGGKLFLSDIDKSKVNRVLDIGTGTGIWAMDYATDHPEAEVIGVDVSPIQPNFVPPNVQFEIDDMEKEWTFTKKFDFIFSRMMTGAISNWVAYIEKCFANTNPGGYLEIDDICTPPEYIDDSGKGTVLEQWGNLMLDASIKLSIPLNSVKGVKKIMEDAGYVDIAEKEYKWPLNKWPAEKKMKEIGMWAHEATVSNLGGLTTALFTRGLAWSAEEVEVYLAGVRNDMKNLKIHSYWPIYVITGRKPEAPAAKSEE</sequence>
<dbReference type="SUPFAM" id="SSF53335">
    <property type="entry name" value="S-adenosyl-L-methionine-dependent methyltransferases"/>
    <property type="match status" value="1"/>
</dbReference>
<keyword evidence="2" id="KW-0489">Methyltransferase</keyword>
<dbReference type="InterPro" id="IPR029063">
    <property type="entry name" value="SAM-dependent_MTases_sf"/>
</dbReference>
<keyword evidence="3" id="KW-1185">Reference proteome</keyword>